<dbReference type="Proteomes" id="UP000177067">
    <property type="component" value="Unassembled WGS sequence"/>
</dbReference>
<accession>A0A1F6LKI8</accession>
<evidence type="ECO:0008006" key="3">
    <source>
        <dbReference type="Google" id="ProtNLM"/>
    </source>
</evidence>
<dbReference type="AlphaFoldDB" id="A0A1F6LKI8"/>
<evidence type="ECO:0000313" key="1">
    <source>
        <dbReference type="EMBL" id="OGH59876.1"/>
    </source>
</evidence>
<evidence type="ECO:0000313" key="2">
    <source>
        <dbReference type="Proteomes" id="UP000177067"/>
    </source>
</evidence>
<organism evidence="1 2">
    <name type="scientific">Candidatus Magasanikbacteria bacterium RIFCSPHIGHO2_01_FULL_33_34</name>
    <dbReference type="NCBI Taxonomy" id="1798671"/>
    <lineage>
        <taxon>Bacteria</taxon>
        <taxon>Candidatus Magasanikiibacteriota</taxon>
    </lineage>
</organism>
<reference evidence="1 2" key="1">
    <citation type="journal article" date="2016" name="Nat. Commun.">
        <title>Thousands of microbial genomes shed light on interconnected biogeochemical processes in an aquifer system.</title>
        <authorList>
            <person name="Anantharaman K."/>
            <person name="Brown C.T."/>
            <person name="Hug L.A."/>
            <person name="Sharon I."/>
            <person name="Castelle C.J."/>
            <person name="Probst A.J."/>
            <person name="Thomas B.C."/>
            <person name="Singh A."/>
            <person name="Wilkins M.J."/>
            <person name="Karaoz U."/>
            <person name="Brodie E.L."/>
            <person name="Williams K.H."/>
            <person name="Hubbard S.S."/>
            <person name="Banfield J.F."/>
        </authorList>
    </citation>
    <scope>NUCLEOTIDE SEQUENCE [LARGE SCALE GENOMIC DNA]</scope>
</reference>
<proteinExistence type="predicted"/>
<dbReference type="SUPFAM" id="SSF53335">
    <property type="entry name" value="S-adenosyl-L-methionine-dependent methyltransferases"/>
    <property type="match status" value="1"/>
</dbReference>
<dbReference type="InterPro" id="IPR029063">
    <property type="entry name" value="SAM-dependent_MTases_sf"/>
</dbReference>
<sequence length="194" mass="22352">MTLSQYHQQYTNQTNEKIQKKADIKKQELITIFNQISFNLKSRPIKLAVLGCGDKRFINHHKKIFKNILKKNIEVSTFDITIDHLDGESNVFQHDCTLPLPNTPYDITYAHVLLKFIEPKKQFDLVKNSFDALKPGGIAIHVLDKEECEATKEKLSNGLWAVSVNQLTKKLSKLKIEYKKITIEYGLAIVLLQK</sequence>
<dbReference type="EMBL" id="MFPS01000006">
    <property type="protein sequence ID" value="OGH59876.1"/>
    <property type="molecule type" value="Genomic_DNA"/>
</dbReference>
<protein>
    <recommendedName>
        <fullName evidence="3">Methyltransferase type 11 domain-containing protein</fullName>
    </recommendedName>
</protein>
<name>A0A1F6LKI8_9BACT</name>
<dbReference type="Gene3D" id="3.40.50.150">
    <property type="entry name" value="Vaccinia Virus protein VP39"/>
    <property type="match status" value="1"/>
</dbReference>
<comment type="caution">
    <text evidence="1">The sequence shown here is derived from an EMBL/GenBank/DDBJ whole genome shotgun (WGS) entry which is preliminary data.</text>
</comment>
<gene>
    <name evidence="1" type="ORF">A2725_02580</name>
</gene>